<reference evidence="2 3" key="1">
    <citation type="submission" date="2018-08" db="EMBL/GenBank/DDBJ databases">
        <title>Genome and evolution of the arbuscular mycorrhizal fungus Diversispora epigaea (formerly Glomus versiforme) and its bacterial endosymbionts.</title>
        <authorList>
            <person name="Sun X."/>
            <person name="Fei Z."/>
            <person name="Harrison M."/>
        </authorList>
    </citation>
    <scope>NUCLEOTIDE SEQUENCE [LARGE SCALE GENOMIC DNA]</scope>
    <source>
        <strain evidence="2 3">IT104</strain>
    </source>
</reference>
<gene>
    <name evidence="2" type="ORF">Glove_198g30</name>
</gene>
<evidence type="ECO:0000313" key="2">
    <source>
        <dbReference type="EMBL" id="RHZ76402.1"/>
    </source>
</evidence>
<protein>
    <submittedName>
        <fullName evidence="2">Uncharacterized protein</fullName>
    </submittedName>
</protein>
<keyword evidence="1" id="KW-0472">Membrane</keyword>
<keyword evidence="1" id="KW-0812">Transmembrane</keyword>
<keyword evidence="3" id="KW-1185">Reference proteome</keyword>
<comment type="caution">
    <text evidence="2">The sequence shown here is derived from an EMBL/GenBank/DDBJ whole genome shotgun (WGS) entry which is preliminary data.</text>
</comment>
<sequence>MAGSTWSLSSDFSLIHNPSSVWSYGSKPAGFQTTGMFSLFTTLALAPNGTGIVAWFPGGNSFGDSWLGVYYNPNPTEAILDLDGNGKTIPAKSVCMHPSEVFSFSVVRFTAPTNGYYSLDVTFTHIDVKAIDRHTGVYIVYNNLMVLWETDLIGIGDSNSFKSVDSGVAVKANETIDFIVGSGLDGLFLNDMTLANVDIRLLVATSTTGILPTNTNPTNEILSTNTDSTNGNLIPIIIGSFGASLSLVIAVILIYVYYRHRKNKEYQQRNPVTSRTDNEIITSGS</sequence>
<evidence type="ECO:0000313" key="3">
    <source>
        <dbReference type="Proteomes" id="UP000266861"/>
    </source>
</evidence>
<organism evidence="2 3">
    <name type="scientific">Diversispora epigaea</name>
    <dbReference type="NCBI Taxonomy" id="1348612"/>
    <lineage>
        <taxon>Eukaryota</taxon>
        <taxon>Fungi</taxon>
        <taxon>Fungi incertae sedis</taxon>
        <taxon>Mucoromycota</taxon>
        <taxon>Glomeromycotina</taxon>
        <taxon>Glomeromycetes</taxon>
        <taxon>Diversisporales</taxon>
        <taxon>Diversisporaceae</taxon>
        <taxon>Diversispora</taxon>
    </lineage>
</organism>
<evidence type="ECO:0000256" key="1">
    <source>
        <dbReference type="SAM" id="Phobius"/>
    </source>
</evidence>
<dbReference type="Proteomes" id="UP000266861">
    <property type="component" value="Unassembled WGS sequence"/>
</dbReference>
<name>A0A397INJ9_9GLOM</name>
<dbReference type="OrthoDB" id="2416564at2759"/>
<dbReference type="AlphaFoldDB" id="A0A397INJ9"/>
<dbReference type="EMBL" id="PQFF01000186">
    <property type="protein sequence ID" value="RHZ76402.1"/>
    <property type="molecule type" value="Genomic_DNA"/>
</dbReference>
<keyword evidence="1" id="KW-1133">Transmembrane helix</keyword>
<feature type="transmembrane region" description="Helical" evidence="1">
    <location>
        <begin position="233"/>
        <end position="258"/>
    </location>
</feature>
<accession>A0A397INJ9</accession>
<proteinExistence type="predicted"/>